<evidence type="ECO:0000313" key="5">
    <source>
        <dbReference type="EMBL" id="GAE88786.1"/>
    </source>
</evidence>
<dbReference type="GO" id="GO:0005886">
    <property type="term" value="C:plasma membrane"/>
    <property type="evidence" value="ECO:0007669"/>
    <property type="project" value="UniProtKB-SubCell"/>
</dbReference>
<evidence type="ECO:0000256" key="1">
    <source>
        <dbReference type="ARBA" id="ARBA00004401"/>
    </source>
</evidence>
<proteinExistence type="inferred from homology"/>
<dbReference type="CDD" id="cd06530">
    <property type="entry name" value="S26_SPase_I"/>
    <property type="match status" value="1"/>
</dbReference>
<dbReference type="PANTHER" id="PTHR43390:SF1">
    <property type="entry name" value="CHLOROPLAST PROCESSING PEPTIDASE"/>
    <property type="match status" value="1"/>
</dbReference>
<protein>
    <recommendedName>
        <fullName evidence="3">Signal peptidase I</fullName>
        <ecNumber evidence="3">3.4.21.89</ecNumber>
    </recommendedName>
</protein>
<dbReference type="SUPFAM" id="SSF51306">
    <property type="entry name" value="LexA/Signal peptidase"/>
    <property type="match status" value="1"/>
</dbReference>
<dbReference type="InterPro" id="IPR000223">
    <property type="entry name" value="Pept_S26A_signal_pept_1"/>
</dbReference>
<keyword evidence="3" id="KW-0645">Protease</keyword>
<dbReference type="GO" id="GO:0009003">
    <property type="term" value="F:signal peptidase activity"/>
    <property type="evidence" value="ECO:0007669"/>
    <property type="project" value="UniProtKB-EC"/>
</dbReference>
<dbReference type="PANTHER" id="PTHR43390">
    <property type="entry name" value="SIGNAL PEPTIDASE I"/>
    <property type="match status" value="1"/>
</dbReference>
<organism evidence="5 6">
    <name type="scientific">Acetivibrio straminisolvens JCM 21531</name>
    <dbReference type="NCBI Taxonomy" id="1294263"/>
    <lineage>
        <taxon>Bacteria</taxon>
        <taxon>Bacillati</taxon>
        <taxon>Bacillota</taxon>
        <taxon>Clostridia</taxon>
        <taxon>Eubacteriales</taxon>
        <taxon>Oscillospiraceae</taxon>
        <taxon>Acetivibrio</taxon>
    </lineage>
</organism>
<name>W4V6G8_9FIRM</name>
<dbReference type="InterPro" id="IPR036286">
    <property type="entry name" value="LexA/Signal_pep-like_sf"/>
</dbReference>
<dbReference type="STRING" id="1294263.JCM21531_2259"/>
<dbReference type="AlphaFoldDB" id="W4V6G8"/>
<keyword evidence="6" id="KW-1185">Reference proteome</keyword>
<dbReference type="GO" id="GO:0006465">
    <property type="term" value="P:signal peptide processing"/>
    <property type="evidence" value="ECO:0007669"/>
    <property type="project" value="InterPro"/>
</dbReference>
<gene>
    <name evidence="5" type="ORF">JCM21531_2259</name>
</gene>
<dbReference type="GO" id="GO:0004252">
    <property type="term" value="F:serine-type endopeptidase activity"/>
    <property type="evidence" value="ECO:0007669"/>
    <property type="project" value="InterPro"/>
</dbReference>
<sequence>METTLQDGDRLIIEKISPRFGWLKRGDIVTINDYPGLDSERKPIIKRVIGVEGDRIEIRGGKVYVNGEALDEDYINVDAQGTLEVNVKFSELSVPKGIYMYWGTTGFRVRVKTAEPLEL</sequence>
<evidence type="ECO:0000259" key="4">
    <source>
        <dbReference type="Pfam" id="PF10502"/>
    </source>
</evidence>
<dbReference type="InterPro" id="IPR019533">
    <property type="entry name" value="Peptidase_S26"/>
</dbReference>
<evidence type="ECO:0000313" key="6">
    <source>
        <dbReference type="Proteomes" id="UP000019109"/>
    </source>
</evidence>
<comment type="catalytic activity">
    <reaction evidence="3">
        <text>Cleavage of hydrophobic, N-terminal signal or leader sequences from secreted and periplasmic proteins.</text>
        <dbReference type="EC" id="3.4.21.89"/>
    </reaction>
</comment>
<comment type="caution">
    <text evidence="5">The sequence shown here is derived from an EMBL/GenBank/DDBJ whole genome shotgun (WGS) entry which is preliminary data.</text>
</comment>
<comment type="similarity">
    <text evidence="2 3">Belongs to the peptidase S26 family.</text>
</comment>
<keyword evidence="3" id="KW-0378">Hydrolase</keyword>
<comment type="subcellular location">
    <subcellularLocation>
        <location evidence="1">Cell membrane</location>
        <topology evidence="1">Single-pass type II membrane protein</topology>
    </subcellularLocation>
    <subcellularLocation>
        <location evidence="3">Membrane</location>
        <topology evidence="3">Single-pass type II membrane protein</topology>
    </subcellularLocation>
</comment>
<reference evidence="5" key="1">
    <citation type="journal article" date="2014" name="Genome Announc.">
        <title>Draft Genome Sequence of Clostridium straminisolvens Strain JCM 21531T, Isolated from a Cellulose-Degrading Bacterial Community.</title>
        <authorList>
            <person name="Yuki M."/>
            <person name="Oshima K."/>
            <person name="Suda W."/>
            <person name="Sakamoto M."/>
            <person name="Kitamura K."/>
            <person name="Iida T."/>
            <person name="Hattori M."/>
            <person name="Ohkuma M."/>
        </authorList>
    </citation>
    <scope>NUCLEOTIDE SEQUENCE [LARGE SCALE GENOMIC DNA]</scope>
    <source>
        <strain evidence="5">JCM 21531</strain>
    </source>
</reference>
<dbReference type="EC" id="3.4.21.89" evidence="3"/>
<evidence type="ECO:0000256" key="2">
    <source>
        <dbReference type="ARBA" id="ARBA00009370"/>
    </source>
</evidence>
<dbReference type="EMBL" id="BAVR01000024">
    <property type="protein sequence ID" value="GAE88786.1"/>
    <property type="molecule type" value="Genomic_DNA"/>
</dbReference>
<feature type="domain" description="Peptidase S26" evidence="4">
    <location>
        <begin position="1"/>
        <end position="103"/>
    </location>
</feature>
<evidence type="ECO:0000256" key="3">
    <source>
        <dbReference type="RuleBase" id="RU362042"/>
    </source>
</evidence>
<accession>W4V6G8</accession>
<dbReference type="NCBIfam" id="TIGR02227">
    <property type="entry name" value="sigpep_I_bact"/>
    <property type="match status" value="1"/>
</dbReference>
<dbReference type="Pfam" id="PF10502">
    <property type="entry name" value="Peptidase_S26"/>
    <property type="match status" value="1"/>
</dbReference>
<dbReference type="Gene3D" id="2.10.109.10">
    <property type="entry name" value="Umud Fragment, subunit A"/>
    <property type="match status" value="1"/>
</dbReference>
<dbReference type="Proteomes" id="UP000019109">
    <property type="component" value="Unassembled WGS sequence"/>
</dbReference>